<dbReference type="Gene3D" id="3.40.50.300">
    <property type="entry name" value="P-loop containing nucleotide triphosphate hydrolases"/>
    <property type="match status" value="2"/>
</dbReference>
<evidence type="ECO:0000313" key="4">
    <source>
        <dbReference type="EMBL" id="PHK07431.1"/>
    </source>
</evidence>
<keyword evidence="4" id="KW-0347">Helicase</keyword>
<sequence>MPRIFDNIDLQLLPILRETLKVSYRADFCVGYFNLRGWRRIDDLIEQYVGSENACCRLLIGMQSLPSDEVQAAFTLGSSDGRIDNSAIVRFKKRMAAEFRQQLTIGAPTNLDEAGLRRLSHQLKTQKLIIKLFLRHSLHAKLYLVHRNDPNTPTVGFLGSSNLTLPGLAKQGELNVDILDHDACNKLQKWFSDRWQDYGCVDISQELAEIIDRSWARAELIPPYYIYLKIAYHLSHEAIAGLSEFRIPREFNNLFDFQKAAVQLAARHVTKRGGVLVGDVVGLGKTLVGTALAKILQEDCYLETLIICPKNLVSMWQEYVNNYRLLAEVMPISQVQNKLPKLRRYRIVLIDESHNLRNREGKRYRAITEYITANESKCILLSATPYNKSYLDLSAQLRLFVPEDQDLGLRPEALINQLGGSSVGELEFIRKHQCSVRSLAAFEKSEHPDDWRELMKRYMVRRTRSFIKDNYACTDETGRKYLEFADGRRSYFPQRLPRSLKFPLEGADTDFYSRLYSESVIEVINQLNLPRYGLGNYLIAKPKQPLTDIEQRLINSLFRGGRRLMGFSRTNLFKRLESSGVAFMQSIERHILRNFIYLYALEQGLNIPIGTQDAELLDTSNNDEDADSVAAALFDTETEEDDSNTLLPVETEEATVFLKEDEKLSKTEKVFRQRAELIYQEYITKYQRRFKWLPSTVFDIKKLKRDLLEDAKALINVLQQCGNWNPQVDEKLAALIKLLTETHPQDKVLIFTQFADTVRYLVDNLQLNHIINVAGVTGQSKDPTIITGRFSPVSNGKREQISSSNELRILIATDVLSEGHNLQDCAIIVNWDLPWAIIRLIQRAGRVDRIGQNADKILCYSFLPAEGVERIINLRGRLRKRLQENAEVVGTDEAFFEDDDARVILDLYNEKSGILDGEEDTEVDLTSEAFQIWKKATDGNPGLKKTIEEMQNVVYSTRAHTPQPVQPEGVLLYMKTTEGNDSLIYVDRDGNSVTQSQLAVLRVAACEESTPAIPKDKQHHELVKKGTELIAEEEKNAGGQLGRPSGARFRTYERLKSYVQEMQGTLFVSEELLKAIDEIYRYPLRQSAIDTLNRQLRSGINNQQLAELVVALRMDDRLCIVTEELEKREPQIICSLGLFCNS</sequence>
<dbReference type="SMART" id="SM00487">
    <property type="entry name" value="DEXDc"/>
    <property type="match status" value="1"/>
</dbReference>
<dbReference type="SUPFAM" id="SSF56024">
    <property type="entry name" value="Phospholipase D/nuclease"/>
    <property type="match status" value="1"/>
</dbReference>
<dbReference type="InterPro" id="IPR001650">
    <property type="entry name" value="Helicase_C-like"/>
</dbReference>
<reference evidence="4 5" key="1">
    <citation type="submission" date="2015-02" db="EMBL/GenBank/DDBJ databases">
        <title>Nostoc linckia genome annotation.</title>
        <authorList>
            <person name="Zhou Z."/>
        </authorList>
    </citation>
    <scope>NUCLEOTIDE SEQUENCE [LARGE SCALE GENOMIC DNA]</scope>
    <source>
        <strain evidence="5">z8</strain>
    </source>
</reference>
<name>A0A9Q5ZH87_NOSLI</name>
<dbReference type="GO" id="GO:0016787">
    <property type="term" value="F:hydrolase activity"/>
    <property type="evidence" value="ECO:0007669"/>
    <property type="project" value="UniProtKB-KW"/>
</dbReference>
<evidence type="ECO:0000256" key="1">
    <source>
        <dbReference type="ARBA" id="ARBA00022801"/>
    </source>
</evidence>
<keyword evidence="1" id="KW-0378">Hydrolase</keyword>
<proteinExistence type="predicted"/>
<organism evidence="4 5">
    <name type="scientific">Nostoc linckia z8</name>
    <dbReference type="NCBI Taxonomy" id="1628746"/>
    <lineage>
        <taxon>Bacteria</taxon>
        <taxon>Bacillati</taxon>
        <taxon>Cyanobacteriota</taxon>
        <taxon>Cyanophyceae</taxon>
        <taxon>Nostocales</taxon>
        <taxon>Nostocaceae</taxon>
        <taxon>Nostoc</taxon>
    </lineage>
</organism>
<dbReference type="AlphaFoldDB" id="A0A9Q5ZH87"/>
<dbReference type="GO" id="GO:0004386">
    <property type="term" value="F:helicase activity"/>
    <property type="evidence" value="ECO:0007669"/>
    <property type="project" value="UniProtKB-KW"/>
</dbReference>
<feature type="domain" description="Helicase ATP-binding" evidence="2">
    <location>
        <begin position="266"/>
        <end position="403"/>
    </location>
</feature>
<evidence type="ECO:0000259" key="2">
    <source>
        <dbReference type="PROSITE" id="PS51192"/>
    </source>
</evidence>
<dbReference type="InterPro" id="IPR025202">
    <property type="entry name" value="PLD-like_dom"/>
</dbReference>
<dbReference type="Pfam" id="PF13091">
    <property type="entry name" value="PLDc_2"/>
    <property type="match status" value="1"/>
</dbReference>
<dbReference type="InterPro" id="IPR014001">
    <property type="entry name" value="Helicase_ATP-bd"/>
</dbReference>
<dbReference type="EMBL" id="LAHD01000001">
    <property type="protein sequence ID" value="PHK07431.1"/>
    <property type="molecule type" value="Genomic_DNA"/>
</dbReference>
<evidence type="ECO:0000259" key="3">
    <source>
        <dbReference type="PROSITE" id="PS51194"/>
    </source>
</evidence>
<dbReference type="Pfam" id="PF00271">
    <property type="entry name" value="Helicase_C"/>
    <property type="match status" value="1"/>
</dbReference>
<dbReference type="PROSITE" id="PS51192">
    <property type="entry name" value="HELICASE_ATP_BIND_1"/>
    <property type="match status" value="1"/>
</dbReference>
<dbReference type="PANTHER" id="PTHR45766:SF6">
    <property type="entry name" value="SWI_SNF-RELATED MATRIX-ASSOCIATED ACTIN-DEPENDENT REGULATOR OF CHROMATIN SUBFAMILY A-LIKE PROTEIN 1"/>
    <property type="match status" value="1"/>
</dbReference>
<dbReference type="CDD" id="cd18793">
    <property type="entry name" value="SF2_C_SNF"/>
    <property type="match status" value="1"/>
</dbReference>
<dbReference type="Proteomes" id="UP000222310">
    <property type="component" value="Unassembled WGS sequence"/>
</dbReference>
<protein>
    <submittedName>
        <fullName evidence="4">Helicase</fullName>
    </submittedName>
</protein>
<keyword evidence="4" id="KW-0547">Nucleotide-binding</keyword>
<dbReference type="SMART" id="SM00490">
    <property type="entry name" value="HELICc"/>
    <property type="match status" value="1"/>
</dbReference>
<gene>
    <name evidence="4" type="ORF">VF08_00235</name>
</gene>
<dbReference type="PANTHER" id="PTHR45766">
    <property type="entry name" value="DNA ANNEALING HELICASE AND ENDONUCLEASE ZRANB3 FAMILY MEMBER"/>
    <property type="match status" value="1"/>
</dbReference>
<dbReference type="RefSeq" id="WP_099069766.1">
    <property type="nucleotide sequence ID" value="NZ_LAHD01000001.1"/>
</dbReference>
<feature type="domain" description="Helicase C-terminal" evidence="3">
    <location>
        <begin position="734"/>
        <end position="894"/>
    </location>
</feature>
<dbReference type="InterPro" id="IPR049730">
    <property type="entry name" value="SNF2/RAD54-like_C"/>
</dbReference>
<keyword evidence="4" id="KW-0067">ATP-binding</keyword>
<dbReference type="Gene3D" id="3.30.870.10">
    <property type="entry name" value="Endonuclease Chain A"/>
    <property type="match status" value="1"/>
</dbReference>
<dbReference type="PROSITE" id="PS51194">
    <property type="entry name" value="HELICASE_CTER"/>
    <property type="match status" value="1"/>
</dbReference>
<dbReference type="SUPFAM" id="SSF52540">
    <property type="entry name" value="P-loop containing nucleoside triphosphate hydrolases"/>
    <property type="match status" value="2"/>
</dbReference>
<dbReference type="InterPro" id="IPR027417">
    <property type="entry name" value="P-loop_NTPase"/>
</dbReference>
<dbReference type="CDD" id="cd09178">
    <property type="entry name" value="PLDc_N_Snf2_like"/>
    <property type="match status" value="1"/>
</dbReference>
<evidence type="ECO:0000313" key="5">
    <source>
        <dbReference type="Proteomes" id="UP000222310"/>
    </source>
</evidence>
<comment type="caution">
    <text evidence="4">The sequence shown here is derived from an EMBL/GenBank/DDBJ whole genome shotgun (WGS) entry which is preliminary data.</text>
</comment>
<accession>A0A9Q5ZH87</accession>
<dbReference type="GeneID" id="57092816"/>